<evidence type="ECO:0000256" key="1">
    <source>
        <dbReference type="PROSITE-ProRule" id="PRU00409"/>
    </source>
</evidence>
<comment type="caution">
    <text evidence="3">The sequence shown here is derived from an EMBL/GenBank/DDBJ whole genome shotgun (WGS) entry which is preliminary data.</text>
</comment>
<evidence type="ECO:0000313" key="4">
    <source>
        <dbReference type="Proteomes" id="UP000620550"/>
    </source>
</evidence>
<feature type="domain" description="ATP-grasp" evidence="2">
    <location>
        <begin position="112"/>
        <end position="286"/>
    </location>
</feature>
<organism evidence="3 4">
    <name type="scientific">Sphingobacterium griseoflavum</name>
    <dbReference type="NCBI Taxonomy" id="1474952"/>
    <lineage>
        <taxon>Bacteria</taxon>
        <taxon>Pseudomonadati</taxon>
        <taxon>Bacteroidota</taxon>
        <taxon>Sphingobacteriia</taxon>
        <taxon>Sphingobacteriales</taxon>
        <taxon>Sphingobacteriaceae</taxon>
        <taxon>Sphingobacterium</taxon>
    </lineage>
</organism>
<evidence type="ECO:0000313" key="3">
    <source>
        <dbReference type="EMBL" id="GHE39728.1"/>
    </source>
</evidence>
<dbReference type="Gene3D" id="3.40.50.20">
    <property type="match status" value="1"/>
</dbReference>
<dbReference type="RefSeq" id="WP_229826533.1">
    <property type="nucleotide sequence ID" value="NZ_BNAF01000008.1"/>
</dbReference>
<keyword evidence="1" id="KW-0547">Nucleotide-binding</keyword>
<evidence type="ECO:0000259" key="2">
    <source>
        <dbReference type="PROSITE" id="PS50975"/>
    </source>
</evidence>
<protein>
    <submittedName>
        <fullName evidence="3">Carbamoylphosphate synthase large subunit short form</fullName>
    </submittedName>
</protein>
<name>A0ABQ3HZK4_9SPHI</name>
<accession>A0ABQ3HZK4</accession>
<gene>
    <name evidence="3" type="ORF">GCM10017764_23780</name>
</gene>
<dbReference type="Pfam" id="PF15632">
    <property type="entry name" value="ATPgrasp_Ter"/>
    <property type="match status" value="1"/>
</dbReference>
<dbReference type="Gene3D" id="3.30.470.20">
    <property type="entry name" value="ATP-grasp fold, B domain"/>
    <property type="match status" value="1"/>
</dbReference>
<dbReference type="Proteomes" id="UP000620550">
    <property type="component" value="Unassembled WGS sequence"/>
</dbReference>
<dbReference type="InterPro" id="IPR011761">
    <property type="entry name" value="ATP-grasp"/>
</dbReference>
<dbReference type="SUPFAM" id="SSF56059">
    <property type="entry name" value="Glutathione synthetase ATP-binding domain-like"/>
    <property type="match status" value="1"/>
</dbReference>
<keyword evidence="1" id="KW-0067">ATP-binding</keyword>
<reference evidence="4" key="1">
    <citation type="journal article" date="2019" name="Int. J. Syst. Evol. Microbiol.">
        <title>The Global Catalogue of Microorganisms (GCM) 10K type strain sequencing project: providing services to taxonomists for standard genome sequencing and annotation.</title>
        <authorList>
            <consortium name="The Broad Institute Genomics Platform"/>
            <consortium name="The Broad Institute Genome Sequencing Center for Infectious Disease"/>
            <person name="Wu L."/>
            <person name="Ma J."/>
        </authorList>
    </citation>
    <scope>NUCLEOTIDE SEQUENCE [LARGE SCALE GENOMIC DNA]</scope>
    <source>
        <strain evidence="4">CGMCC 1.12966</strain>
    </source>
</reference>
<keyword evidence="4" id="KW-1185">Reference proteome</keyword>
<dbReference type="PROSITE" id="PS50975">
    <property type="entry name" value="ATP_GRASP"/>
    <property type="match status" value="1"/>
</dbReference>
<proteinExistence type="predicted"/>
<dbReference type="EMBL" id="BNAF01000008">
    <property type="protein sequence ID" value="GHE39728.1"/>
    <property type="molecule type" value="Genomic_DNA"/>
</dbReference>
<sequence>MQIINVLVFPCGSEIALELMRSVKFSRHIKLFGASSVEDHGSFEYENYIGGMPFIDSINFIEDLNKIIEKYQIDAIYPAMDSVIALLSANKHLLRCKLIGSSDYVNQICLSKLKTYEALNSVVHCPAVYKRNEVDEELFPLFLKPDVGYGSRGVLKVDNFVSLDNHLALHQDCLILEYLPGEEITVDCFSDKEGVLRFYGPRRRGRVANGISVGTEIVVRDLEQIKDIAIAINEKLHFRGAWFFQMKYDVNSELCLLEVAARFGGSSSLNRCRGVNFGLLSIFDAFNFDVDIVVNSYNIVLDRALDNKYKIALNYRFVYCDFDDCLVIEGKVNTQLLRFLYQCLNDRKILILITKHVHDIDVSLKKYRLNNLFDEVIHLDREDSKSNFINNENSIFIDDSFMERQQVFVSRGIPVFSPDMIESLIH</sequence>